<dbReference type="Pfam" id="PF06739">
    <property type="entry name" value="SBBP"/>
    <property type="match status" value="2"/>
</dbReference>
<name>X1DCB5_9ZZZZ</name>
<comment type="caution">
    <text evidence="1">The sequence shown here is derived from an EMBL/GenBank/DDBJ whole genome shotgun (WGS) entry which is preliminary data.</text>
</comment>
<accession>X1DCB5</accession>
<dbReference type="PANTHER" id="PTHR35580">
    <property type="entry name" value="CELL SURFACE GLYCOPROTEIN (S-LAYER PROTEIN)-LIKE PROTEIN"/>
    <property type="match status" value="1"/>
</dbReference>
<feature type="non-terminal residue" evidence="1">
    <location>
        <position position="1"/>
    </location>
</feature>
<protein>
    <recommendedName>
        <fullName evidence="2">Bulb-type lectin domain-containing protein</fullName>
    </recommendedName>
</protein>
<proteinExistence type="predicted"/>
<dbReference type="InterPro" id="IPR010620">
    <property type="entry name" value="SBBP_repeat"/>
</dbReference>
<evidence type="ECO:0008006" key="2">
    <source>
        <dbReference type="Google" id="ProtNLM"/>
    </source>
</evidence>
<dbReference type="EMBL" id="BART01030754">
    <property type="protein sequence ID" value="GAH18436.1"/>
    <property type="molecule type" value="Genomic_DNA"/>
</dbReference>
<dbReference type="SUPFAM" id="SSF101898">
    <property type="entry name" value="NHL repeat"/>
    <property type="match status" value="1"/>
</dbReference>
<organism evidence="1">
    <name type="scientific">marine sediment metagenome</name>
    <dbReference type="NCBI Taxonomy" id="412755"/>
    <lineage>
        <taxon>unclassified sequences</taxon>
        <taxon>metagenomes</taxon>
        <taxon>ecological metagenomes</taxon>
    </lineage>
</organism>
<evidence type="ECO:0000313" key="1">
    <source>
        <dbReference type="EMBL" id="GAH18436.1"/>
    </source>
</evidence>
<sequence length="260" mass="27040">LEGTNPNPGTGNVFISRYDGSGTQQWGQQFTLNLSASGRAVSTDSFGNVVVTGDTTIQKTPFSNTDVFVRKYNSSGVDLWTRQLGTSYGDDAEDVSTDLLGNVYIAGTTKGNLGETGAENILSGAFLAKYNTSGVLQWTEQFGSTTGGAIGRSVATDLFGNVYIAGNTAGSLGGPNVGGIDVFLAKYDALGNQQWIEQFGSTNSDSNYDVSTDSLGNIYIGGGTGTGGFLAKYDATGELLLTEQFESAGVNSAIDSLDNI</sequence>
<gene>
    <name evidence="1" type="ORF">S01H4_53586</name>
</gene>
<feature type="non-terminal residue" evidence="1">
    <location>
        <position position="260"/>
    </location>
</feature>
<reference evidence="1" key="1">
    <citation type="journal article" date="2014" name="Front. Microbiol.">
        <title>High frequency of phylogenetically diverse reductive dehalogenase-homologous genes in deep subseafloor sedimentary metagenomes.</title>
        <authorList>
            <person name="Kawai M."/>
            <person name="Futagami T."/>
            <person name="Toyoda A."/>
            <person name="Takaki Y."/>
            <person name="Nishi S."/>
            <person name="Hori S."/>
            <person name="Arai W."/>
            <person name="Tsubouchi T."/>
            <person name="Morono Y."/>
            <person name="Uchiyama I."/>
            <person name="Ito T."/>
            <person name="Fujiyama A."/>
            <person name="Inagaki F."/>
            <person name="Takami H."/>
        </authorList>
    </citation>
    <scope>NUCLEOTIDE SEQUENCE</scope>
    <source>
        <strain evidence="1">Expedition CK06-06</strain>
    </source>
</reference>
<dbReference type="PANTHER" id="PTHR35580:SF1">
    <property type="entry name" value="PHYTASE-LIKE DOMAIN-CONTAINING PROTEIN"/>
    <property type="match status" value="1"/>
</dbReference>
<dbReference type="AlphaFoldDB" id="X1DCB5"/>
<dbReference type="InterPro" id="IPR052918">
    <property type="entry name" value="Motility_Chemotaxis_Reg"/>
</dbReference>